<dbReference type="Proteomes" id="UP000032726">
    <property type="component" value="Chromosome"/>
</dbReference>
<organism evidence="1 2">
    <name type="scientific">Flagellimonas lutaonensis</name>
    <dbReference type="NCBI Taxonomy" id="516051"/>
    <lineage>
        <taxon>Bacteria</taxon>
        <taxon>Pseudomonadati</taxon>
        <taxon>Bacteroidota</taxon>
        <taxon>Flavobacteriia</taxon>
        <taxon>Flavobacteriales</taxon>
        <taxon>Flavobacteriaceae</taxon>
        <taxon>Flagellimonas</taxon>
    </lineage>
</organism>
<gene>
    <name evidence="1" type="ORF">VC82_310</name>
</gene>
<name>A0A0D5YQ61_9FLAO</name>
<dbReference type="KEGG" id="mlt:VC82_310"/>
<dbReference type="NCBIfam" id="NF035938">
    <property type="entry name" value="EboA_domain"/>
    <property type="match status" value="1"/>
</dbReference>
<protein>
    <submittedName>
        <fullName evidence="1">Uncharacterized protein</fullName>
    </submittedName>
</protein>
<dbReference type="PATRIC" id="fig|516051.4.peg.322"/>
<sequence length="284" mass="31974">MQYTASGRLLSELAELHLDTDTKNWFSQKIKAITEKKSARELYLTYSLCSSKFKDRAFDASKCNDKKLADFLLERNTGLVETGRLALLVNALEADAGHFADKIVRLVQMADSKELETFLKYLVLLPQPGRFSFIAVDSLRTNIATVFDAIALNNPYPTLHFNDQQWNQMYLKAVFIGSDLSKMQGVDQRANADLARIISDYAHERWAASRAIDPLIWRPTTNYLEGTLLKDMERLLASDDAAENRAAALCCHHSGNDRAKALLSDHQDLVGQIESGDLTWSNIK</sequence>
<proteinExistence type="predicted"/>
<evidence type="ECO:0000313" key="1">
    <source>
        <dbReference type="EMBL" id="AKA33996.1"/>
    </source>
</evidence>
<dbReference type="OrthoDB" id="325673at2"/>
<dbReference type="InterPro" id="IPR047715">
    <property type="entry name" value="EboA_dom"/>
</dbReference>
<dbReference type="STRING" id="516051.VC82_310"/>
<dbReference type="RefSeq" id="WP_045800817.1">
    <property type="nucleotide sequence ID" value="NZ_CP011071.1"/>
</dbReference>
<keyword evidence="2" id="KW-1185">Reference proteome</keyword>
<dbReference type="EMBL" id="CP011071">
    <property type="protein sequence ID" value="AKA33996.1"/>
    <property type="molecule type" value="Genomic_DNA"/>
</dbReference>
<reference evidence="1 2" key="1">
    <citation type="submission" date="2015-03" db="EMBL/GenBank/DDBJ databases">
        <title>Complete genome sequence of Muricauda lutaonensis CC-HSB-11T, isolated from a coastal hot spring.</title>
        <authorList>
            <person name="Kim K.M."/>
        </authorList>
    </citation>
    <scope>NUCLEOTIDE SEQUENCE [LARGE SCALE GENOMIC DNA]</scope>
    <source>
        <strain evidence="1 2">CC-HSB-11</strain>
    </source>
</reference>
<accession>A0A0D5YQ61</accession>
<evidence type="ECO:0000313" key="2">
    <source>
        <dbReference type="Proteomes" id="UP000032726"/>
    </source>
</evidence>
<dbReference type="HOGENOM" id="CLU_084460_0_0_10"/>
<dbReference type="AlphaFoldDB" id="A0A0D5YQ61"/>